<protein>
    <submittedName>
        <fullName evidence="2">Uncharacterized protein</fullName>
    </submittedName>
</protein>
<accession>A0A246JYI1</accession>
<comment type="caution">
    <text evidence="2">The sequence shown here is derived from an EMBL/GenBank/DDBJ whole genome shotgun (WGS) entry which is preliminary data.</text>
</comment>
<feature type="compositionally biased region" description="Basic and acidic residues" evidence="1">
    <location>
        <begin position="68"/>
        <end position="85"/>
    </location>
</feature>
<keyword evidence="3" id="KW-1185">Reference proteome</keyword>
<reference evidence="2 3" key="1">
    <citation type="journal article" date="2002" name="Int. J. Syst. Evol. Microbiol.">
        <title>Sphingopyxis witflariensis sp. nov., isolated from activated sludge.</title>
        <authorList>
            <person name="Kampfer P."/>
            <person name="Witzenberger R."/>
            <person name="Denner E.B."/>
            <person name="Busse H.J."/>
            <person name="Neef A."/>
        </authorList>
    </citation>
    <scope>NUCLEOTIDE SEQUENCE [LARGE SCALE GENOMIC DNA]</scope>
    <source>
        <strain evidence="2 3">DSM 14551</strain>
    </source>
</reference>
<dbReference type="EMBL" id="NISJ01000003">
    <property type="protein sequence ID" value="OWQ98247.1"/>
    <property type="molecule type" value="Genomic_DNA"/>
</dbReference>
<dbReference type="Proteomes" id="UP000197097">
    <property type="component" value="Unassembled WGS sequence"/>
</dbReference>
<organism evidence="2 3">
    <name type="scientific">Sphingopyxis witflariensis</name>
    <dbReference type="NCBI Taxonomy" id="173675"/>
    <lineage>
        <taxon>Bacteria</taxon>
        <taxon>Pseudomonadati</taxon>
        <taxon>Pseudomonadota</taxon>
        <taxon>Alphaproteobacteria</taxon>
        <taxon>Sphingomonadales</taxon>
        <taxon>Sphingomonadaceae</taxon>
        <taxon>Sphingopyxis</taxon>
    </lineage>
</organism>
<feature type="region of interest" description="Disordered" evidence="1">
    <location>
        <begin position="58"/>
        <end position="93"/>
    </location>
</feature>
<evidence type="ECO:0000313" key="3">
    <source>
        <dbReference type="Proteomes" id="UP000197097"/>
    </source>
</evidence>
<evidence type="ECO:0000256" key="1">
    <source>
        <dbReference type="SAM" id="MobiDB-lite"/>
    </source>
</evidence>
<evidence type="ECO:0000313" key="2">
    <source>
        <dbReference type="EMBL" id="OWQ98247.1"/>
    </source>
</evidence>
<gene>
    <name evidence="2" type="ORF">CDQ91_06945</name>
</gene>
<name>A0A246JYI1_9SPHN</name>
<sequence length="93" mass="10697">MKPLADFEPAPKRPCGLSEGCHICLAAAREDRIAFRQITEESAERMLAIQYGAQVDPTYEAPLSPIPEPHRKAAEHFRQSDEEARRRRLRQRK</sequence>
<dbReference type="AlphaFoldDB" id="A0A246JYI1"/>
<proteinExistence type="predicted"/>